<dbReference type="InterPro" id="IPR018913">
    <property type="entry name" value="BppU_N"/>
</dbReference>
<sequence length="536" mass="58470">MYKEGEVTFDINARESPAKSTKIQFFTQDTGSAKLSFSFTKDGAPLPLSAVDAKIVLLYADDSFYKRSLALTDKVNGKAEYVLSDEELKHYGQVRAEIKLYYTNGQAIATVYFTFFIEKTLEDQNIVPVAEYYIDDVESFRAGLNKTMDEISQTVEELKAKFADLENIETKDGAQEKADTAEQNAKKYTDAQAASKTDFESHKADAVSHITADERKAWNAKETPSGAQAKADAAEKKAKEYADQAAANIVDSAPETLNTLNELAEALGNDPNFATTMTTLIGTKETPAAAQEKADKALGDAKAYTDTHTKNASIHVTQSDKDKWNGGQLSKITNDTGGVFVSIGDTDDFLVKLVQAGKRFGTFYSTGKAANAPSTNSTRGFFHFTATDSNGLGTFGYVIAVDWRNNVFSNYVDGNLGWQGWRRLLSDADISPAWNSATLVNGATQDTNYPLKFSVSNNVLWLRGSVGSLPASGTVVAKFTNKPTQVIDFTAPTIGSYGSARFAFTTDGELRFDGFIYVNDATKVTRVSINEPIPLW</sequence>
<gene>
    <name evidence="3" type="ORF">EQZ20_20245</name>
</gene>
<evidence type="ECO:0000313" key="3">
    <source>
        <dbReference type="EMBL" id="QAT67967.1"/>
    </source>
</evidence>
<dbReference type="Pfam" id="PF10651">
    <property type="entry name" value="BppU_N"/>
    <property type="match status" value="1"/>
</dbReference>
<evidence type="ECO:0000313" key="4">
    <source>
        <dbReference type="Proteomes" id="UP000288675"/>
    </source>
</evidence>
<dbReference type="AlphaFoldDB" id="A0AAJ3Z2Z2"/>
<feature type="region of interest" description="Disordered" evidence="1">
    <location>
        <begin position="172"/>
        <end position="202"/>
    </location>
</feature>
<feature type="domain" description="BppU N-terminal" evidence="2">
    <location>
        <begin position="6"/>
        <end position="142"/>
    </location>
</feature>
<dbReference type="Gene3D" id="2.60.40.3350">
    <property type="match status" value="1"/>
</dbReference>
<accession>A0AAJ3Z2Z2</accession>
<evidence type="ECO:0000259" key="2">
    <source>
        <dbReference type="Pfam" id="PF10651"/>
    </source>
</evidence>
<dbReference type="EMBL" id="CP035232">
    <property type="protein sequence ID" value="QAT67967.1"/>
    <property type="molecule type" value="Genomic_DNA"/>
</dbReference>
<dbReference type="Proteomes" id="UP000288675">
    <property type="component" value="Chromosome"/>
</dbReference>
<feature type="compositionally biased region" description="Basic and acidic residues" evidence="1">
    <location>
        <begin position="172"/>
        <end position="189"/>
    </location>
</feature>
<proteinExistence type="predicted"/>
<organism evidence="3 4">
    <name type="scientific">Bacillus glycinifermentans</name>
    <dbReference type="NCBI Taxonomy" id="1664069"/>
    <lineage>
        <taxon>Bacteria</taxon>
        <taxon>Bacillati</taxon>
        <taxon>Bacillota</taxon>
        <taxon>Bacilli</taxon>
        <taxon>Bacillales</taxon>
        <taxon>Bacillaceae</taxon>
        <taxon>Bacillus</taxon>
    </lineage>
</organism>
<evidence type="ECO:0000256" key="1">
    <source>
        <dbReference type="SAM" id="MobiDB-lite"/>
    </source>
</evidence>
<protein>
    <submittedName>
        <fullName evidence="3">DUF2479 domain-containing protein</fullName>
    </submittedName>
</protein>
<name>A0AAJ3Z2Z2_9BACI</name>
<reference evidence="3 4" key="1">
    <citation type="submission" date="2019-01" db="EMBL/GenBank/DDBJ databases">
        <title>Genome sequence of Bacillus glycinifermentans SRCM103574.</title>
        <authorList>
            <person name="Kong H.-J."/>
            <person name="Jeong S.-Y."/>
            <person name="Jeong D.-Y."/>
        </authorList>
    </citation>
    <scope>NUCLEOTIDE SEQUENCE [LARGE SCALE GENOMIC DNA]</scope>
    <source>
        <strain evidence="3 4">SRCM103574</strain>
    </source>
</reference>